<feature type="region of interest" description="Disordered" evidence="1">
    <location>
        <begin position="35"/>
        <end position="91"/>
    </location>
</feature>
<dbReference type="EnsemblProtists" id="PYU1_T004973">
    <property type="protein sequence ID" value="PYU1_T004973"/>
    <property type="gene ID" value="PYU1_G004962"/>
</dbReference>
<dbReference type="VEuPathDB" id="FungiDB:PYU1_G004962"/>
<dbReference type="OMA" id="RHEYSEE"/>
<evidence type="ECO:0000256" key="1">
    <source>
        <dbReference type="SAM" id="MobiDB-lite"/>
    </source>
</evidence>
<dbReference type="eggNOG" id="ENOG502SAM8">
    <property type="taxonomic scope" value="Eukaryota"/>
</dbReference>
<dbReference type="HOGENOM" id="CLU_1091833_0_0_1"/>
<sequence>MYSQSVQKRVEKQKEHANRNLTSWFMKKFSKKTQYLRDQDEETAQAERARRHGHSAGAASSNLSAKPRHISAVTSQRNSRSDSERPNPQRQRSFLRAQLLEMKRESAETLLQTQQKRMAGERIDEVPRFGTQLGLDASDDDYEDYDESEDDDLDSVHAVDEIDDALVELTTDEFKAIRKEKWQLKQQRLIDAAADAHKMDRRRSSASSATVGDDEDHDKENEQAAIELNRRISRATELYAQAINQIEHALHPEDHPPPVPEPQPLFLGSGGGKKGSNRVKNEWI</sequence>
<organism evidence="2 3">
    <name type="scientific">Globisporangium ultimum (strain ATCC 200006 / CBS 805.95 / DAOM BR144)</name>
    <name type="common">Pythium ultimum</name>
    <dbReference type="NCBI Taxonomy" id="431595"/>
    <lineage>
        <taxon>Eukaryota</taxon>
        <taxon>Sar</taxon>
        <taxon>Stramenopiles</taxon>
        <taxon>Oomycota</taxon>
        <taxon>Peronosporomycetes</taxon>
        <taxon>Pythiales</taxon>
        <taxon>Pythiaceae</taxon>
        <taxon>Globisporangium</taxon>
    </lineage>
</organism>
<feature type="compositionally biased region" description="Basic and acidic residues" evidence="1">
    <location>
        <begin position="8"/>
        <end position="18"/>
    </location>
</feature>
<feature type="region of interest" description="Disordered" evidence="1">
    <location>
        <begin position="196"/>
        <end position="219"/>
    </location>
</feature>
<accession>K3WJ31</accession>
<reference evidence="3" key="2">
    <citation type="submission" date="2010-04" db="EMBL/GenBank/DDBJ databases">
        <authorList>
            <person name="Buell R."/>
            <person name="Hamilton J."/>
            <person name="Hostetler J."/>
        </authorList>
    </citation>
    <scope>NUCLEOTIDE SEQUENCE [LARGE SCALE GENOMIC DNA]</scope>
    <source>
        <strain evidence="3">DAOM:BR144</strain>
    </source>
</reference>
<dbReference type="EMBL" id="GL376564">
    <property type="status" value="NOT_ANNOTATED_CDS"/>
    <property type="molecule type" value="Genomic_DNA"/>
</dbReference>
<feature type="region of interest" description="Disordered" evidence="1">
    <location>
        <begin position="132"/>
        <end position="152"/>
    </location>
</feature>
<keyword evidence="3" id="KW-1185">Reference proteome</keyword>
<dbReference type="Proteomes" id="UP000019132">
    <property type="component" value="Unassembled WGS sequence"/>
</dbReference>
<dbReference type="InParanoid" id="K3WJ31"/>
<name>K3WJ31_GLOUD</name>
<protein>
    <submittedName>
        <fullName evidence="2">Uncharacterized protein</fullName>
    </submittedName>
</protein>
<dbReference type="AlphaFoldDB" id="K3WJ31"/>
<proteinExistence type="predicted"/>
<feature type="compositionally biased region" description="Acidic residues" evidence="1">
    <location>
        <begin position="137"/>
        <end position="152"/>
    </location>
</feature>
<reference evidence="2" key="3">
    <citation type="submission" date="2015-02" db="UniProtKB">
        <authorList>
            <consortium name="EnsemblProtists"/>
        </authorList>
    </citation>
    <scope>IDENTIFICATION</scope>
    <source>
        <strain evidence="2">DAOM BR144</strain>
    </source>
</reference>
<evidence type="ECO:0000313" key="3">
    <source>
        <dbReference type="Proteomes" id="UP000019132"/>
    </source>
</evidence>
<evidence type="ECO:0000313" key="2">
    <source>
        <dbReference type="EnsemblProtists" id="PYU1_T004973"/>
    </source>
</evidence>
<feature type="region of interest" description="Disordered" evidence="1">
    <location>
        <begin position="1"/>
        <end position="23"/>
    </location>
</feature>
<reference evidence="3" key="1">
    <citation type="journal article" date="2010" name="Genome Biol.">
        <title>Genome sequence of the necrotrophic plant pathogen Pythium ultimum reveals original pathogenicity mechanisms and effector repertoire.</title>
        <authorList>
            <person name="Levesque C.A."/>
            <person name="Brouwer H."/>
            <person name="Cano L."/>
            <person name="Hamilton J.P."/>
            <person name="Holt C."/>
            <person name="Huitema E."/>
            <person name="Raffaele S."/>
            <person name="Robideau G.P."/>
            <person name="Thines M."/>
            <person name="Win J."/>
            <person name="Zerillo M.M."/>
            <person name="Beakes G.W."/>
            <person name="Boore J.L."/>
            <person name="Busam D."/>
            <person name="Dumas B."/>
            <person name="Ferriera S."/>
            <person name="Fuerstenberg S.I."/>
            <person name="Gachon C.M."/>
            <person name="Gaulin E."/>
            <person name="Govers F."/>
            <person name="Grenville-Briggs L."/>
            <person name="Horner N."/>
            <person name="Hostetler J."/>
            <person name="Jiang R.H."/>
            <person name="Johnson J."/>
            <person name="Krajaejun T."/>
            <person name="Lin H."/>
            <person name="Meijer H.J."/>
            <person name="Moore B."/>
            <person name="Morris P."/>
            <person name="Phuntmart V."/>
            <person name="Puiu D."/>
            <person name="Shetty J."/>
            <person name="Stajich J.E."/>
            <person name="Tripathy S."/>
            <person name="Wawra S."/>
            <person name="van West P."/>
            <person name="Whitty B.R."/>
            <person name="Coutinho P.M."/>
            <person name="Henrissat B."/>
            <person name="Martin F."/>
            <person name="Thomas P.D."/>
            <person name="Tyler B.M."/>
            <person name="De Vries R.P."/>
            <person name="Kamoun S."/>
            <person name="Yandell M."/>
            <person name="Tisserat N."/>
            <person name="Buell C.R."/>
        </authorList>
    </citation>
    <scope>NUCLEOTIDE SEQUENCE</scope>
    <source>
        <strain evidence="3">DAOM:BR144</strain>
    </source>
</reference>
<feature type="region of interest" description="Disordered" evidence="1">
    <location>
        <begin position="247"/>
        <end position="284"/>
    </location>
</feature>